<evidence type="ECO:0000313" key="4">
    <source>
        <dbReference type="Proteomes" id="UP000315289"/>
    </source>
</evidence>
<organism evidence="3 4">
    <name type="scientific">Candidatus Nitrosocosmicus arcticus</name>
    <dbReference type="NCBI Taxonomy" id="2035267"/>
    <lineage>
        <taxon>Archaea</taxon>
        <taxon>Nitrososphaerota</taxon>
        <taxon>Nitrososphaeria</taxon>
        <taxon>Nitrososphaerales</taxon>
        <taxon>Nitrososphaeraceae</taxon>
        <taxon>Candidatus Nitrosocosmicus</taxon>
    </lineage>
</organism>
<sequence length="132" mass="15744">MFQLTPSEFKFTIENECCRLATSFKDRPHVVPVSYIYENNFFYISTDYHTKKLYNVNKNPNVSLAVDIYKPNQNKGIVVNGIVRLIENGQIYDKIYLLFYRKFEWVRNDPWKEGEAPFLEIKPYEKTSWGIN</sequence>
<dbReference type="EMBL" id="VOAH01000001">
    <property type="protein sequence ID" value="TVP42049.1"/>
    <property type="molecule type" value="Genomic_DNA"/>
</dbReference>
<dbReference type="RefSeq" id="WP_144728615.1">
    <property type="nucleotide sequence ID" value="NZ_ML675578.1"/>
</dbReference>
<feature type="domain" description="Pyridoxamine 5'-phosphate oxidase N-terminal" evidence="2">
    <location>
        <begin position="13"/>
        <end position="108"/>
    </location>
</feature>
<dbReference type="PANTHER" id="PTHR35176:SF6">
    <property type="entry name" value="HEME OXYGENASE HI_0854-RELATED"/>
    <property type="match status" value="1"/>
</dbReference>
<comment type="caution">
    <text evidence="3">The sequence shown here is derived from an EMBL/GenBank/DDBJ whole genome shotgun (WGS) entry which is preliminary data.</text>
</comment>
<keyword evidence="1" id="KW-0560">Oxidoreductase</keyword>
<name>A0A557SZL3_9ARCH</name>
<protein>
    <submittedName>
        <fullName evidence="3">Putative pyridoxamine 5'-phosphate oxidase FMN-binding protein</fullName>
    </submittedName>
</protein>
<gene>
    <name evidence="3" type="ORF">NARC_10456</name>
</gene>
<dbReference type="GO" id="GO:0070967">
    <property type="term" value="F:coenzyme F420 binding"/>
    <property type="evidence" value="ECO:0007669"/>
    <property type="project" value="TreeGrafter"/>
</dbReference>
<accession>A0A557SZL3</accession>
<dbReference type="InterPro" id="IPR011576">
    <property type="entry name" value="Pyridox_Oxase_N"/>
</dbReference>
<reference evidence="3 4" key="1">
    <citation type="journal article" date="2019" name="Front. Microbiol.">
        <title>Ammonia Oxidation by the Arctic Terrestrial Thaumarchaeote Candidatus Nitrosocosmicus arcticus Is Stimulated by Increasing Temperatures.</title>
        <authorList>
            <person name="Alves R.J.E."/>
            <person name="Kerou M."/>
            <person name="Zappe A."/>
            <person name="Bittner R."/>
            <person name="Abby S.S."/>
            <person name="Schmidt H.A."/>
            <person name="Pfeifer K."/>
            <person name="Schleper C."/>
        </authorList>
    </citation>
    <scope>NUCLEOTIDE SEQUENCE [LARGE SCALE GENOMIC DNA]</scope>
    <source>
        <strain evidence="3 4">Kfb</strain>
    </source>
</reference>
<proteinExistence type="predicted"/>
<dbReference type="SUPFAM" id="SSF50475">
    <property type="entry name" value="FMN-binding split barrel"/>
    <property type="match status" value="1"/>
</dbReference>
<dbReference type="OrthoDB" id="4669at2157"/>
<dbReference type="GO" id="GO:0016627">
    <property type="term" value="F:oxidoreductase activity, acting on the CH-CH group of donors"/>
    <property type="evidence" value="ECO:0007669"/>
    <property type="project" value="TreeGrafter"/>
</dbReference>
<dbReference type="Gene3D" id="2.30.110.10">
    <property type="entry name" value="Electron Transport, Fmn-binding Protein, Chain A"/>
    <property type="match status" value="1"/>
</dbReference>
<dbReference type="Proteomes" id="UP000315289">
    <property type="component" value="Unassembled WGS sequence"/>
</dbReference>
<dbReference type="AlphaFoldDB" id="A0A557SZL3"/>
<dbReference type="GO" id="GO:0005829">
    <property type="term" value="C:cytosol"/>
    <property type="evidence" value="ECO:0007669"/>
    <property type="project" value="TreeGrafter"/>
</dbReference>
<evidence type="ECO:0000259" key="2">
    <source>
        <dbReference type="Pfam" id="PF01243"/>
    </source>
</evidence>
<keyword evidence="4" id="KW-1185">Reference proteome</keyword>
<dbReference type="InterPro" id="IPR052019">
    <property type="entry name" value="F420H2_bilvrd_red/Heme_oxyg"/>
</dbReference>
<evidence type="ECO:0000313" key="3">
    <source>
        <dbReference type="EMBL" id="TVP42049.1"/>
    </source>
</evidence>
<evidence type="ECO:0000256" key="1">
    <source>
        <dbReference type="ARBA" id="ARBA00023002"/>
    </source>
</evidence>
<dbReference type="Pfam" id="PF01243">
    <property type="entry name" value="PNPOx_N"/>
    <property type="match status" value="1"/>
</dbReference>
<dbReference type="InterPro" id="IPR012349">
    <property type="entry name" value="Split_barrel_FMN-bd"/>
</dbReference>
<dbReference type="PANTHER" id="PTHR35176">
    <property type="entry name" value="HEME OXYGENASE HI_0854-RELATED"/>
    <property type="match status" value="1"/>
</dbReference>